<sequence length="94" mass="11021">MPKKLSIVRFKPKPECFDEFLQNIQDWHAQAFADGDHRLMRTKEEVVAIVVRDSEMLDENIKRGVNWLDSQRPLLQEYNAVDRHTMPITGDLVV</sequence>
<dbReference type="RefSeq" id="WP_058122174.1">
    <property type="nucleotide sequence ID" value="NZ_CYRX01000005.1"/>
</dbReference>
<dbReference type="Proteomes" id="UP000051298">
    <property type="component" value="Unassembled WGS sequence"/>
</dbReference>
<protein>
    <recommendedName>
        <fullName evidence="3">EthD domain-containing protein</fullName>
    </recommendedName>
</protein>
<dbReference type="AlphaFoldDB" id="A0A0P1EVD1"/>
<dbReference type="EMBL" id="CYRX01000005">
    <property type="protein sequence ID" value="CUH58822.1"/>
    <property type="molecule type" value="Genomic_DNA"/>
</dbReference>
<name>A0A0P1EVD1_9RHOB</name>
<gene>
    <name evidence="1" type="ORF">THS5294_00102</name>
</gene>
<evidence type="ECO:0000313" key="2">
    <source>
        <dbReference type="Proteomes" id="UP000051298"/>
    </source>
</evidence>
<evidence type="ECO:0008006" key="3">
    <source>
        <dbReference type="Google" id="ProtNLM"/>
    </source>
</evidence>
<accession>A0A0P1EVD1</accession>
<reference evidence="1 2" key="1">
    <citation type="submission" date="2015-09" db="EMBL/GenBank/DDBJ databases">
        <authorList>
            <consortium name="Swine Surveillance"/>
        </authorList>
    </citation>
    <scope>NUCLEOTIDE SEQUENCE [LARGE SCALE GENOMIC DNA]</scope>
    <source>
        <strain evidence="1 2">CECT 5294</strain>
    </source>
</reference>
<evidence type="ECO:0000313" key="1">
    <source>
        <dbReference type="EMBL" id="CUH58822.1"/>
    </source>
</evidence>
<dbReference type="eggNOG" id="ENOG503349J">
    <property type="taxonomic scope" value="Bacteria"/>
</dbReference>
<proteinExistence type="predicted"/>
<organism evidence="1 2">
    <name type="scientific">Thalassobacter stenotrophicus</name>
    <dbReference type="NCBI Taxonomy" id="266809"/>
    <lineage>
        <taxon>Bacteria</taxon>
        <taxon>Pseudomonadati</taxon>
        <taxon>Pseudomonadota</taxon>
        <taxon>Alphaproteobacteria</taxon>
        <taxon>Rhodobacterales</taxon>
        <taxon>Roseobacteraceae</taxon>
        <taxon>Thalassobacter</taxon>
    </lineage>
</organism>